<organism evidence="2 3">
    <name type="scientific">Hypsizygus marmoreus</name>
    <name type="common">White beech mushroom</name>
    <name type="synonym">Agaricus marmoreus</name>
    <dbReference type="NCBI Taxonomy" id="39966"/>
    <lineage>
        <taxon>Eukaryota</taxon>
        <taxon>Fungi</taxon>
        <taxon>Dikarya</taxon>
        <taxon>Basidiomycota</taxon>
        <taxon>Agaricomycotina</taxon>
        <taxon>Agaricomycetes</taxon>
        <taxon>Agaricomycetidae</taxon>
        <taxon>Agaricales</taxon>
        <taxon>Tricholomatineae</taxon>
        <taxon>Lyophyllaceae</taxon>
        <taxon>Hypsizygus</taxon>
    </lineage>
</organism>
<proteinExistence type="predicted"/>
<gene>
    <name evidence="2" type="ORF">Hypma_003206</name>
</gene>
<dbReference type="InParanoid" id="A0A369JZH4"/>
<feature type="region of interest" description="Disordered" evidence="1">
    <location>
        <begin position="320"/>
        <end position="375"/>
    </location>
</feature>
<evidence type="ECO:0000313" key="2">
    <source>
        <dbReference type="EMBL" id="RDB27759.1"/>
    </source>
</evidence>
<dbReference type="Proteomes" id="UP000076154">
    <property type="component" value="Unassembled WGS sequence"/>
</dbReference>
<feature type="compositionally biased region" description="Acidic residues" evidence="1">
    <location>
        <begin position="320"/>
        <end position="364"/>
    </location>
</feature>
<dbReference type="EMBL" id="LUEZ02000014">
    <property type="protein sequence ID" value="RDB27759.1"/>
    <property type="molecule type" value="Genomic_DNA"/>
</dbReference>
<dbReference type="AlphaFoldDB" id="A0A369JZH4"/>
<keyword evidence="3" id="KW-1185">Reference proteome</keyword>
<accession>A0A369JZH4</accession>
<dbReference type="OrthoDB" id="3267648at2759"/>
<evidence type="ECO:0000256" key="1">
    <source>
        <dbReference type="SAM" id="MobiDB-lite"/>
    </source>
</evidence>
<evidence type="ECO:0000313" key="3">
    <source>
        <dbReference type="Proteomes" id="UP000076154"/>
    </source>
</evidence>
<protein>
    <submittedName>
        <fullName evidence="2">Uncharacterized protein</fullName>
    </submittedName>
</protein>
<reference evidence="2" key="1">
    <citation type="submission" date="2018-04" db="EMBL/GenBank/DDBJ databases">
        <title>Whole genome sequencing of Hypsizygus marmoreus.</title>
        <authorList>
            <person name="Choi I.-G."/>
            <person name="Min B."/>
            <person name="Kim J.-G."/>
            <person name="Kim S."/>
            <person name="Oh Y.-L."/>
            <person name="Kong W.-S."/>
            <person name="Park H."/>
            <person name="Jeong J."/>
            <person name="Song E.-S."/>
        </authorList>
    </citation>
    <scope>NUCLEOTIDE SEQUENCE [LARGE SCALE GENOMIC DNA]</scope>
    <source>
        <strain evidence="2">51987-8</strain>
    </source>
</reference>
<sequence>MTGFLRLSGGSVRPNSAWSLRQFNLGRHNSIWRSRMASSTSGFPVSTRNLSYKLTTTIGLLSAPKTSGTVTTAPYHPTGFAHALVIDLSACEDLPGGVKDPITLSNAEKHAAYKLFLERLRTIVKEDGEKLPPIDMVRFDTTNYTEGPSTHTYRALDGLRPRHAEFLCGQLEGCEMLYLDLLKTPWPLESLLVSGLLEDSGMFGDGGVFPAACRSLKALTFSYCCDIQYGFPSYVESLRYLKIEENNASGMFVDICKLHPGVETQLSTLVICEERPMDFTSRPFKDLLKRCTSLTSLEIYVGPMYSIEEVNREWEDGAVDGLDEPEAEDSDEDSASMEDELVENEPVENEPAENDLVENEPDDDRTDRVLEDSSEEGIEYPRIRLSRYPKHDPWHGKEFPEEYVEPDWSSLVPVYKVIALSESDPSPAPETIWHQLYQNLPPNLEHFRFRGPPRMVGELSKWLEAARDERWLPSLKTFSFRLEYMGDEPLIYDKAYSEVAASTQTEVKKFLDALAQSRPTIKIVE</sequence>
<comment type="caution">
    <text evidence="2">The sequence shown here is derived from an EMBL/GenBank/DDBJ whole genome shotgun (WGS) entry which is preliminary data.</text>
</comment>
<name>A0A369JZH4_HYPMA</name>